<name>A0ABP9DPQ3_9GAMM</name>
<evidence type="ECO:0000256" key="1">
    <source>
        <dbReference type="SAM" id="Phobius"/>
    </source>
</evidence>
<gene>
    <name evidence="2" type="primary">mnhG</name>
    <name evidence="2" type="ORF">GCM10023332_02170</name>
</gene>
<feature type="transmembrane region" description="Helical" evidence="1">
    <location>
        <begin position="6"/>
        <end position="27"/>
    </location>
</feature>
<dbReference type="InterPro" id="IPR005133">
    <property type="entry name" value="PhaG_MnhG_YufB"/>
</dbReference>
<dbReference type="PANTHER" id="PTHR34703">
    <property type="entry name" value="ANTIPORTER SUBUNIT MNHG2-RELATED"/>
    <property type="match status" value="1"/>
</dbReference>
<keyword evidence="1" id="KW-0812">Transmembrane</keyword>
<dbReference type="EMBL" id="BAABJY010000001">
    <property type="protein sequence ID" value="GAA4854337.1"/>
    <property type="molecule type" value="Genomic_DNA"/>
</dbReference>
<sequence>MLEIVAGALLAGGGFFGLVGGAGLLRFPDFYSRLHAAGITDTICALLVILGLAVSIGWSLLMLKLLMILLFLLFTAPTATHALARAAVADGLRPETSGEPPSKG</sequence>
<dbReference type="PANTHER" id="PTHR34703:SF1">
    <property type="entry name" value="ANTIPORTER SUBUNIT MNHG2-RELATED"/>
    <property type="match status" value="1"/>
</dbReference>
<keyword evidence="3" id="KW-1185">Reference proteome</keyword>
<feature type="transmembrane region" description="Helical" evidence="1">
    <location>
        <begin position="39"/>
        <end position="59"/>
    </location>
</feature>
<keyword evidence="1" id="KW-1133">Transmembrane helix</keyword>
<organism evidence="2 3">
    <name type="scientific">Luteimonas vadosa</name>
    <dbReference type="NCBI Taxonomy" id="1165507"/>
    <lineage>
        <taxon>Bacteria</taxon>
        <taxon>Pseudomonadati</taxon>
        <taxon>Pseudomonadota</taxon>
        <taxon>Gammaproteobacteria</taxon>
        <taxon>Lysobacterales</taxon>
        <taxon>Lysobacteraceae</taxon>
        <taxon>Luteimonas</taxon>
    </lineage>
</organism>
<reference evidence="3" key="1">
    <citation type="journal article" date="2019" name="Int. J. Syst. Evol. Microbiol.">
        <title>The Global Catalogue of Microorganisms (GCM) 10K type strain sequencing project: providing services to taxonomists for standard genome sequencing and annotation.</title>
        <authorList>
            <consortium name="The Broad Institute Genomics Platform"/>
            <consortium name="The Broad Institute Genome Sequencing Center for Infectious Disease"/>
            <person name="Wu L."/>
            <person name="Ma J."/>
        </authorList>
    </citation>
    <scope>NUCLEOTIDE SEQUENCE [LARGE SCALE GENOMIC DNA]</scope>
    <source>
        <strain evidence="3">JCM 18392</strain>
    </source>
</reference>
<evidence type="ECO:0000313" key="3">
    <source>
        <dbReference type="Proteomes" id="UP001501323"/>
    </source>
</evidence>
<proteinExistence type="predicted"/>
<evidence type="ECO:0000313" key="2">
    <source>
        <dbReference type="EMBL" id="GAA4854337.1"/>
    </source>
</evidence>
<dbReference type="Pfam" id="PF03334">
    <property type="entry name" value="PhaG_MnhG_YufB"/>
    <property type="match status" value="1"/>
</dbReference>
<dbReference type="Proteomes" id="UP001501323">
    <property type="component" value="Unassembled WGS sequence"/>
</dbReference>
<dbReference type="NCBIfam" id="TIGR01300">
    <property type="entry name" value="CPA3_mnhG_phaG"/>
    <property type="match status" value="1"/>
</dbReference>
<accession>A0ABP9DPQ3</accession>
<keyword evidence="1" id="KW-0472">Membrane</keyword>
<protein>
    <submittedName>
        <fullName evidence="2">Monovalent cation/H(+) antiporter subunit G</fullName>
    </submittedName>
</protein>
<comment type="caution">
    <text evidence="2">The sequence shown here is derived from an EMBL/GenBank/DDBJ whole genome shotgun (WGS) entry which is preliminary data.</text>
</comment>
<feature type="transmembrane region" description="Helical" evidence="1">
    <location>
        <begin position="65"/>
        <end position="84"/>
    </location>
</feature>